<dbReference type="Proteomes" id="UP000256763">
    <property type="component" value="Unassembled WGS sequence"/>
</dbReference>
<dbReference type="RefSeq" id="WP_116304202.1">
    <property type="nucleotide sequence ID" value="NZ_NFZV01000045.1"/>
</dbReference>
<dbReference type="Gene3D" id="2.60.120.260">
    <property type="entry name" value="Galactose-binding domain-like"/>
    <property type="match status" value="2"/>
</dbReference>
<dbReference type="PANTHER" id="PTHR12045:SF3">
    <property type="entry name" value="INACTIVE ALLANTOICASE-RELATED"/>
    <property type="match status" value="1"/>
</dbReference>
<proteinExistence type="inferred from homology"/>
<dbReference type="OrthoDB" id="2078334at2"/>
<evidence type="ECO:0000256" key="1">
    <source>
        <dbReference type="ARBA" id="ARBA00009242"/>
    </source>
</evidence>
<sequence>MNHPDFEALSNRWPNLASARLGARVVEVTDEFFAPAERMLADSEPVFIPGKYDDHGKWMDGWESRRRRGPGHDWAVVALAVPGAVAALEIDTRHFTGNYPLAAEVEFCRVDSDTELSTAAWQTLTPLTSLQGDHCHRIEIDTPQVCSHLRLHIHPDGGIARFRVYGTPSVDWAQWQGQTNIELSAAQTGGRILAFSDAHFGRPDPLLYPGRGRDMGDGWETRRRREPGFDWCVIALGHPGTIHRLEVDTAHYKGNYPAQASVEAACLPGVTDPALLRTSSMFWQPLLPASPVGPDSIHIFEKELTRRGPFTHVRLNIHPDGGISRFRVFGEPVQL</sequence>
<accession>A0A3E0X182</accession>
<evidence type="ECO:0000259" key="4">
    <source>
        <dbReference type="Pfam" id="PF03561"/>
    </source>
</evidence>
<dbReference type="GO" id="GO:0004037">
    <property type="term" value="F:allantoicase activity"/>
    <property type="evidence" value="ECO:0007669"/>
    <property type="project" value="UniProtKB-UniRule"/>
</dbReference>
<dbReference type="Pfam" id="PF03561">
    <property type="entry name" value="Allantoicase"/>
    <property type="match status" value="2"/>
</dbReference>
<dbReference type="UniPathway" id="UPA00395">
    <property type="reaction ID" value="UER00654"/>
</dbReference>
<dbReference type="AlphaFoldDB" id="A0A3E0X182"/>
<keyword evidence="3" id="KW-0378">Hydrolase</keyword>
<keyword evidence="2 3" id="KW-0659">Purine metabolism</keyword>
<evidence type="ECO:0000256" key="3">
    <source>
        <dbReference type="HAMAP-Rule" id="MF_00813"/>
    </source>
</evidence>
<comment type="catalytic activity">
    <reaction evidence="3">
        <text>allantoate + H2O = (S)-ureidoglycolate + urea</text>
        <dbReference type="Rhea" id="RHEA:11016"/>
        <dbReference type="ChEBI" id="CHEBI:15377"/>
        <dbReference type="ChEBI" id="CHEBI:16199"/>
        <dbReference type="ChEBI" id="CHEBI:17536"/>
        <dbReference type="ChEBI" id="CHEBI:57296"/>
        <dbReference type="EC" id="3.5.3.4"/>
    </reaction>
</comment>
<dbReference type="PANTHER" id="PTHR12045">
    <property type="entry name" value="ALLANTOICASE"/>
    <property type="match status" value="1"/>
</dbReference>
<dbReference type="SUPFAM" id="SSF49785">
    <property type="entry name" value="Galactose-binding domain-like"/>
    <property type="match status" value="2"/>
</dbReference>
<evidence type="ECO:0000313" key="5">
    <source>
        <dbReference type="EMBL" id="RFA38486.1"/>
    </source>
</evidence>
<comment type="similarity">
    <text evidence="1 3">Belongs to the allantoicase family.</text>
</comment>
<dbReference type="EMBL" id="NFZW01000003">
    <property type="protein sequence ID" value="RFA38486.1"/>
    <property type="molecule type" value="Genomic_DNA"/>
</dbReference>
<dbReference type="HAMAP" id="MF_00813">
    <property type="entry name" value="Allantoicase"/>
    <property type="match status" value="1"/>
</dbReference>
<feature type="domain" description="Allantoicase" evidence="4">
    <location>
        <begin position="22"/>
        <end position="168"/>
    </location>
</feature>
<gene>
    <name evidence="3" type="primary">alc</name>
    <name evidence="5" type="ORF">CAL65_03785</name>
</gene>
<comment type="pathway">
    <text evidence="3">Nitrogen metabolism; (S)-allantoin degradation; (S)-ureidoglycolate from allantoate (aminidohydrolase route): step 1/1.</text>
</comment>
<name>A0A3E0X182_9GAMM</name>
<organism evidence="5 6">
    <name type="scientific">Alkalilimnicola ehrlichii</name>
    <dbReference type="NCBI Taxonomy" id="351052"/>
    <lineage>
        <taxon>Bacteria</taxon>
        <taxon>Pseudomonadati</taxon>
        <taxon>Pseudomonadota</taxon>
        <taxon>Gammaproteobacteria</taxon>
        <taxon>Chromatiales</taxon>
        <taxon>Ectothiorhodospiraceae</taxon>
        <taxon>Alkalilimnicola</taxon>
    </lineage>
</organism>
<dbReference type="GO" id="GO:0006144">
    <property type="term" value="P:purine nucleobase metabolic process"/>
    <property type="evidence" value="ECO:0007669"/>
    <property type="project" value="UniProtKB-KW"/>
</dbReference>
<evidence type="ECO:0000256" key="2">
    <source>
        <dbReference type="ARBA" id="ARBA00022631"/>
    </source>
</evidence>
<evidence type="ECO:0000313" key="6">
    <source>
        <dbReference type="Proteomes" id="UP000256763"/>
    </source>
</evidence>
<protein>
    <recommendedName>
        <fullName evidence="3">Probable allantoicase</fullName>
        <ecNumber evidence="3">3.5.3.4</ecNumber>
    </recommendedName>
    <alternativeName>
        <fullName evidence="3">Allantoate amidinohydrolase</fullName>
    </alternativeName>
</protein>
<keyword evidence="6" id="KW-1185">Reference proteome</keyword>
<dbReference type="InterPro" id="IPR008979">
    <property type="entry name" value="Galactose-bd-like_sf"/>
</dbReference>
<dbReference type="InterPro" id="IPR005164">
    <property type="entry name" value="Allantoicase"/>
</dbReference>
<dbReference type="NCBIfam" id="TIGR02961">
    <property type="entry name" value="allantoicase"/>
    <property type="match status" value="1"/>
</dbReference>
<feature type="domain" description="Allantoicase" evidence="4">
    <location>
        <begin position="189"/>
        <end position="332"/>
    </location>
</feature>
<dbReference type="InterPro" id="IPR015908">
    <property type="entry name" value="Allantoicase_dom"/>
</dbReference>
<dbReference type="EC" id="3.5.3.4" evidence="3"/>
<reference evidence="6" key="1">
    <citation type="submission" date="2017-05" db="EMBL/GenBank/DDBJ databases">
        <authorList>
            <person name="Sharma S."/>
            <person name="Sidhu C."/>
            <person name="Pinnaka A.K."/>
        </authorList>
    </citation>
    <scope>NUCLEOTIDE SEQUENCE [LARGE SCALE GENOMIC DNA]</scope>
    <source>
        <strain evidence="6">AK93</strain>
    </source>
</reference>
<comment type="caution">
    <text evidence="5">The sequence shown here is derived from an EMBL/GenBank/DDBJ whole genome shotgun (WGS) entry which is preliminary data.</text>
</comment>
<dbReference type="PIRSF" id="PIRSF016516">
    <property type="entry name" value="Allantoicase"/>
    <property type="match status" value="1"/>
</dbReference>
<dbReference type="GO" id="GO:0000256">
    <property type="term" value="P:allantoin catabolic process"/>
    <property type="evidence" value="ECO:0007669"/>
    <property type="project" value="UniProtKB-UniRule"/>
</dbReference>